<proteinExistence type="predicted"/>
<dbReference type="OrthoDB" id="7595325at2"/>
<evidence type="ECO:0000313" key="2">
    <source>
        <dbReference type="Proteomes" id="UP000266568"/>
    </source>
</evidence>
<dbReference type="AlphaFoldDB" id="A0A397P599"/>
<evidence type="ECO:0000313" key="1">
    <source>
        <dbReference type="EMBL" id="RIA44068.1"/>
    </source>
</evidence>
<reference evidence="1 2" key="1">
    <citation type="submission" date="2018-08" db="EMBL/GenBank/DDBJ databases">
        <title>Genomic Encyclopedia of Type Strains, Phase IV (KMG-IV): sequencing the most valuable type-strain genomes for metagenomic binning, comparative biology and taxonomic classification.</title>
        <authorList>
            <person name="Goeker M."/>
        </authorList>
    </citation>
    <scope>NUCLEOTIDE SEQUENCE [LARGE SCALE GENOMIC DNA]</scope>
    <source>
        <strain evidence="1 2">DSM 25527</strain>
    </source>
</reference>
<protein>
    <submittedName>
        <fullName evidence="1">Uncharacterized protein</fullName>
    </submittedName>
</protein>
<keyword evidence="2" id="KW-1185">Reference proteome</keyword>
<sequence>MGVVALRLPRASAPRRLVADDVAHRGYRPVYSVGCRCPGCASGAWFVGRVSAECARCGTALPLGPDQHSSEERFQ</sequence>
<gene>
    <name evidence="1" type="ORF">DFR49_2304</name>
</gene>
<comment type="caution">
    <text evidence="1">The sequence shown here is derived from an EMBL/GenBank/DDBJ whole genome shotgun (WGS) entry which is preliminary data.</text>
</comment>
<dbReference type="EMBL" id="QXDC01000003">
    <property type="protein sequence ID" value="RIA44068.1"/>
    <property type="molecule type" value="Genomic_DNA"/>
</dbReference>
<accession>A0A397P599</accession>
<dbReference type="RefSeq" id="WP_119035833.1">
    <property type="nucleotide sequence ID" value="NZ_QXDC01000003.1"/>
</dbReference>
<dbReference type="Proteomes" id="UP000266568">
    <property type="component" value="Unassembled WGS sequence"/>
</dbReference>
<organism evidence="1 2">
    <name type="scientific">Hephaestia caeni</name>
    <dbReference type="NCBI Taxonomy" id="645617"/>
    <lineage>
        <taxon>Bacteria</taxon>
        <taxon>Pseudomonadati</taxon>
        <taxon>Pseudomonadota</taxon>
        <taxon>Alphaproteobacteria</taxon>
        <taxon>Sphingomonadales</taxon>
        <taxon>Sphingomonadaceae</taxon>
        <taxon>Hephaestia</taxon>
    </lineage>
</organism>
<name>A0A397P599_9SPHN</name>